<accession>A0A4Y7SSK8</accession>
<evidence type="ECO:0000256" key="1">
    <source>
        <dbReference type="SAM" id="MobiDB-lite"/>
    </source>
</evidence>
<organism evidence="2 3">
    <name type="scientific">Coprinellus micaceus</name>
    <name type="common">Glistening ink-cap mushroom</name>
    <name type="synonym">Coprinus micaceus</name>
    <dbReference type="NCBI Taxonomy" id="71717"/>
    <lineage>
        <taxon>Eukaryota</taxon>
        <taxon>Fungi</taxon>
        <taxon>Dikarya</taxon>
        <taxon>Basidiomycota</taxon>
        <taxon>Agaricomycotina</taxon>
        <taxon>Agaricomycetes</taxon>
        <taxon>Agaricomycetidae</taxon>
        <taxon>Agaricales</taxon>
        <taxon>Agaricineae</taxon>
        <taxon>Psathyrellaceae</taxon>
        <taxon>Coprinellus</taxon>
    </lineage>
</organism>
<dbReference type="EMBL" id="QPFP01000062">
    <property type="protein sequence ID" value="TEB24856.1"/>
    <property type="molecule type" value="Genomic_DNA"/>
</dbReference>
<proteinExistence type="predicted"/>
<dbReference type="AlphaFoldDB" id="A0A4Y7SSK8"/>
<dbReference type="Proteomes" id="UP000298030">
    <property type="component" value="Unassembled WGS sequence"/>
</dbReference>
<gene>
    <name evidence="2" type="ORF">FA13DRAFT_1714327</name>
</gene>
<name>A0A4Y7SSK8_COPMI</name>
<sequence>MEGCLEVRLGDGTLEPGTSLGPLQGDTGPLVTRNLNGDGEDDMEGEDKPRAGPGPGGASISAVMASSSSILSYLGMVWALISCSLFHMHRPVGLTQAGITIRGALDINPHGVADFNNTFRTRSAILNVPFDFRYLSIKASYRGRRYSGCFEQSYVIGPRAMTMSPLRAPENQEKAVSVA</sequence>
<feature type="region of interest" description="Disordered" evidence="1">
    <location>
        <begin position="10"/>
        <end position="58"/>
    </location>
</feature>
<protein>
    <submittedName>
        <fullName evidence="2">Uncharacterized protein</fullName>
    </submittedName>
</protein>
<evidence type="ECO:0000313" key="2">
    <source>
        <dbReference type="EMBL" id="TEB24856.1"/>
    </source>
</evidence>
<comment type="caution">
    <text evidence="2">The sequence shown here is derived from an EMBL/GenBank/DDBJ whole genome shotgun (WGS) entry which is preliminary data.</text>
</comment>
<evidence type="ECO:0000313" key="3">
    <source>
        <dbReference type="Proteomes" id="UP000298030"/>
    </source>
</evidence>
<reference evidence="2 3" key="1">
    <citation type="journal article" date="2019" name="Nat. Ecol. Evol.">
        <title>Megaphylogeny resolves global patterns of mushroom evolution.</title>
        <authorList>
            <person name="Varga T."/>
            <person name="Krizsan K."/>
            <person name="Foldi C."/>
            <person name="Dima B."/>
            <person name="Sanchez-Garcia M."/>
            <person name="Sanchez-Ramirez S."/>
            <person name="Szollosi G.J."/>
            <person name="Szarkandi J.G."/>
            <person name="Papp V."/>
            <person name="Albert L."/>
            <person name="Andreopoulos W."/>
            <person name="Angelini C."/>
            <person name="Antonin V."/>
            <person name="Barry K.W."/>
            <person name="Bougher N.L."/>
            <person name="Buchanan P."/>
            <person name="Buyck B."/>
            <person name="Bense V."/>
            <person name="Catcheside P."/>
            <person name="Chovatia M."/>
            <person name="Cooper J."/>
            <person name="Damon W."/>
            <person name="Desjardin D."/>
            <person name="Finy P."/>
            <person name="Geml J."/>
            <person name="Haridas S."/>
            <person name="Hughes K."/>
            <person name="Justo A."/>
            <person name="Karasinski D."/>
            <person name="Kautmanova I."/>
            <person name="Kiss B."/>
            <person name="Kocsube S."/>
            <person name="Kotiranta H."/>
            <person name="LaButti K.M."/>
            <person name="Lechner B.E."/>
            <person name="Liimatainen K."/>
            <person name="Lipzen A."/>
            <person name="Lukacs Z."/>
            <person name="Mihaltcheva S."/>
            <person name="Morgado L.N."/>
            <person name="Niskanen T."/>
            <person name="Noordeloos M.E."/>
            <person name="Ohm R.A."/>
            <person name="Ortiz-Santana B."/>
            <person name="Ovrebo C."/>
            <person name="Racz N."/>
            <person name="Riley R."/>
            <person name="Savchenko A."/>
            <person name="Shiryaev A."/>
            <person name="Soop K."/>
            <person name="Spirin V."/>
            <person name="Szebenyi C."/>
            <person name="Tomsovsky M."/>
            <person name="Tulloss R.E."/>
            <person name="Uehling J."/>
            <person name="Grigoriev I.V."/>
            <person name="Vagvolgyi C."/>
            <person name="Papp T."/>
            <person name="Martin F.M."/>
            <person name="Miettinen O."/>
            <person name="Hibbett D.S."/>
            <person name="Nagy L.G."/>
        </authorList>
    </citation>
    <scope>NUCLEOTIDE SEQUENCE [LARGE SCALE GENOMIC DNA]</scope>
    <source>
        <strain evidence="2 3">FP101781</strain>
    </source>
</reference>
<keyword evidence="3" id="KW-1185">Reference proteome</keyword>